<reference evidence="2 3" key="1">
    <citation type="submission" date="2019-02" db="EMBL/GenBank/DDBJ databases">
        <title>Deep-cultivation of Planctomycetes and their phenomic and genomic characterization uncovers novel biology.</title>
        <authorList>
            <person name="Wiegand S."/>
            <person name="Jogler M."/>
            <person name="Boedeker C."/>
            <person name="Pinto D."/>
            <person name="Vollmers J."/>
            <person name="Rivas-Marin E."/>
            <person name="Kohn T."/>
            <person name="Peeters S.H."/>
            <person name="Heuer A."/>
            <person name="Rast P."/>
            <person name="Oberbeckmann S."/>
            <person name="Bunk B."/>
            <person name="Jeske O."/>
            <person name="Meyerdierks A."/>
            <person name="Storesund J.E."/>
            <person name="Kallscheuer N."/>
            <person name="Luecker S."/>
            <person name="Lage O.M."/>
            <person name="Pohl T."/>
            <person name="Merkel B.J."/>
            <person name="Hornburger P."/>
            <person name="Mueller R.-W."/>
            <person name="Bruemmer F."/>
            <person name="Labrenz M."/>
            <person name="Spormann A.M."/>
            <person name="Op Den Camp H."/>
            <person name="Overmann J."/>
            <person name="Amann R."/>
            <person name="Jetten M.S.M."/>
            <person name="Mascher T."/>
            <person name="Medema M.H."/>
            <person name="Devos D.P."/>
            <person name="Kaster A.-K."/>
            <person name="Ovreas L."/>
            <person name="Rohde M."/>
            <person name="Galperin M.Y."/>
            <person name="Jogler C."/>
        </authorList>
    </citation>
    <scope>NUCLEOTIDE SEQUENCE [LARGE SCALE GENOMIC DNA]</scope>
    <source>
        <strain evidence="2 3">Pla100</strain>
    </source>
</reference>
<evidence type="ECO:0000313" key="3">
    <source>
        <dbReference type="Proteomes" id="UP000316213"/>
    </source>
</evidence>
<keyword evidence="1" id="KW-0732">Signal</keyword>
<name>A0A5C6ATN0_9BACT</name>
<feature type="chain" id="PRO_5022749757" evidence="1">
    <location>
        <begin position="37"/>
        <end position="149"/>
    </location>
</feature>
<dbReference type="EMBL" id="SJPM01000002">
    <property type="protein sequence ID" value="TWU01504.1"/>
    <property type="molecule type" value="Genomic_DNA"/>
</dbReference>
<comment type="caution">
    <text evidence="2">The sequence shown here is derived from an EMBL/GenBank/DDBJ whole genome shotgun (WGS) entry which is preliminary data.</text>
</comment>
<keyword evidence="3" id="KW-1185">Reference proteome</keyword>
<organism evidence="2 3">
    <name type="scientific">Neorhodopirellula pilleata</name>
    <dbReference type="NCBI Taxonomy" id="2714738"/>
    <lineage>
        <taxon>Bacteria</taxon>
        <taxon>Pseudomonadati</taxon>
        <taxon>Planctomycetota</taxon>
        <taxon>Planctomycetia</taxon>
        <taxon>Pirellulales</taxon>
        <taxon>Pirellulaceae</taxon>
        <taxon>Neorhodopirellula</taxon>
    </lineage>
</organism>
<gene>
    <name evidence="2" type="ORF">Pla100_12390</name>
</gene>
<sequence precursor="true">MNTTFFNRKWTRWSQMAAVVAVCWVLTVATERPANAQSLPGYGTGYGFTGGVGWGQLPSTPPSQGSGLRSQFNSGQTYRLPAQSGYRYGAYRYGYPNRYPQPVYSPYGYGYGNYGYGAVPYGYGYFNNGVQLNTYPGGVIQTFQGVPIR</sequence>
<proteinExistence type="predicted"/>
<dbReference type="RefSeq" id="WP_146576790.1">
    <property type="nucleotide sequence ID" value="NZ_SJPM01000002.1"/>
</dbReference>
<protein>
    <submittedName>
        <fullName evidence="2">Uncharacterized protein</fullName>
    </submittedName>
</protein>
<feature type="signal peptide" evidence="1">
    <location>
        <begin position="1"/>
        <end position="36"/>
    </location>
</feature>
<evidence type="ECO:0000256" key="1">
    <source>
        <dbReference type="SAM" id="SignalP"/>
    </source>
</evidence>
<dbReference type="Proteomes" id="UP000316213">
    <property type="component" value="Unassembled WGS sequence"/>
</dbReference>
<accession>A0A5C6ATN0</accession>
<evidence type="ECO:0000313" key="2">
    <source>
        <dbReference type="EMBL" id="TWU01504.1"/>
    </source>
</evidence>
<dbReference type="AlphaFoldDB" id="A0A5C6ATN0"/>